<evidence type="ECO:0000256" key="1">
    <source>
        <dbReference type="SAM" id="Phobius"/>
    </source>
</evidence>
<keyword evidence="1" id="KW-0812">Transmembrane</keyword>
<keyword evidence="3" id="KW-1185">Reference proteome</keyword>
<evidence type="ECO:0000313" key="2">
    <source>
        <dbReference type="EMBL" id="QPB42573.1"/>
    </source>
</evidence>
<reference evidence="2 3" key="1">
    <citation type="submission" date="2020-10" db="EMBL/GenBank/DDBJ databases">
        <title>Genome Sequencing of Rodentibacter spp. strain DSM111151.</title>
        <authorList>
            <person name="Benga L."/>
            <person name="Lautwein T."/>
        </authorList>
    </citation>
    <scope>NUCLEOTIDE SEQUENCE [LARGE SCALE GENOMIC DNA]</scope>
    <source>
        <strain evidence="2 3">DSM 111151</strain>
    </source>
</reference>
<accession>A0ABX6UYW8</accession>
<keyword evidence="1" id="KW-1133">Transmembrane helix</keyword>
<feature type="transmembrane region" description="Helical" evidence="1">
    <location>
        <begin position="59"/>
        <end position="84"/>
    </location>
</feature>
<protein>
    <submittedName>
        <fullName evidence="2">Uncharacterized protein</fullName>
    </submittedName>
</protein>
<dbReference type="RefSeq" id="WP_194812153.1">
    <property type="nucleotide sequence ID" value="NZ_CP063056.1"/>
</dbReference>
<dbReference type="EMBL" id="CP063056">
    <property type="protein sequence ID" value="QPB42573.1"/>
    <property type="molecule type" value="Genomic_DNA"/>
</dbReference>
<sequence length="89" mass="9824">MANNGEIIITTVICDTNSAVCQDVFLKIPADEMSKFHSTELSKINEWGAYSTQYEPAEIWGFAFSAIVFFYFTGLGVGSVLGAIKQFSR</sequence>
<keyword evidence="1" id="KW-0472">Membrane</keyword>
<name>A0ABX6UYW8_9PAST</name>
<organism evidence="2 3">
    <name type="scientific">Rodentibacter haemolyticus</name>
    <dbReference type="NCBI Taxonomy" id="2778911"/>
    <lineage>
        <taxon>Bacteria</taxon>
        <taxon>Pseudomonadati</taxon>
        <taxon>Pseudomonadota</taxon>
        <taxon>Gammaproteobacteria</taxon>
        <taxon>Pasteurellales</taxon>
        <taxon>Pasteurellaceae</taxon>
        <taxon>Rodentibacter</taxon>
    </lineage>
</organism>
<dbReference type="Proteomes" id="UP000663069">
    <property type="component" value="Chromosome"/>
</dbReference>
<proteinExistence type="predicted"/>
<gene>
    <name evidence="2" type="ORF">IHV77_00120</name>
</gene>
<evidence type="ECO:0000313" key="3">
    <source>
        <dbReference type="Proteomes" id="UP000663069"/>
    </source>
</evidence>